<dbReference type="EMBL" id="MZGJ01000017">
    <property type="protein sequence ID" value="OQX50826.1"/>
    <property type="molecule type" value="Genomic_DNA"/>
</dbReference>
<dbReference type="PANTHER" id="PTHR33295">
    <property type="entry name" value="ATPASE"/>
    <property type="match status" value="1"/>
</dbReference>
<evidence type="ECO:0000259" key="2">
    <source>
        <dbReference type="Pfam" id="PF13635"/>
    </source>
</evidence>
<dbReference type="Pfam" id="PF13173">
    <property type="entry name" value="AAA_14"/>
    <property type="match status" value="1"/>
</dbReference>
<gene>
    <name evidence="3" type="ORF">B5M47_02915</name>
</gene>
<dbReference type="AlphaFoldDB" id="A0A1W9NXE9"/>
<dbReference type="Proteomes" id="UP000192520">
    <property type="component" value="Unassembled WGS sequence"/>
</dbReference>
<evidence type="ECO:0000259" key="1">
    <source>
        <dbReference type="Pfam" id="PF13173"/>
    </source>
</evidence>
<sequence length="418" mass="49789">MEIDVLTGSNNWWTTSKVPSAFLGKFQRPLLEKLKKYLKKRQALLVFGLRRVGKTTLFYQLIQYLLDKKISPLEIFYFSFDERIAGIEDLIKTYEQKVLKKNLTEIKRVYFFFDEIQKLKDWQNKIKILYDRYPNIKIFLTGSASVLLQRKSQESLAGRVFDFFLKPLSFSEFLEWKEVQFSPKNLELYQRKLMPLFLDYLRKGGFPEIVEEKEDEVIRKYIKNTVLERIVFKDLPLEFGLKDIELLQVLIEMIARNPGMIVNFDRLSCDLKRSKVTIINYFEYLKHGLVIREVKNLRPGFLITSRKAKKVYPTNTAFCFAYREDFYQDEILQKVAEVAVAEFLDARFYFRNNFEVDFVLKKEGEVVPIEVKYGKIDKKQITKFLEKFKIKKGLIVSKDVFVQKESLKIIPLWQFLLK</sequence>
<protein>
    <submittedName>
        <fullName evidence="3">Uncharacterized protein</fullName>
    </submittedName>
</protein>
<accession>A0A1W9NXE9</accession>
<feature type="domain" description="AAA" evidence="1">
    <location>
        <begin position="41"/>
        <end position="174"/>
    </location>
</feature>
<proteinExistence type="predicted"/>
<evidence type="ECO:0000313" key="3">
    <source>
        <dbReference type="EMBL" id="OQX50826.1"/>
    </source>
</evidence>
<dbReference type="SUPFAM" id="SSF52540">
    <property type="entry name" value="P-loop containing nucleoside triphosphate hydrolases"/>
    <property type="match status" value="1"/>
</dbReference>
<reference evidence="4" key="1">
    <citation type="submission" date="2017-03" db="EMBL/GenBank/DDBJ databases">
        <title>Novel pathways for hydrocarbon cycling and metabolic interdependencies in hydrothermal sediment communities.</title>
        <authorList>
            <person name="Dombrowski N."/>
            <person name="Seitz K."/>
            <person name="Teske A."/>
            <person name="Baker B."/>
        </authorList>
    </citation>
    <scope>NUCLEOTIDE SEQUENCE [LARGE SCALE GENOMIC DNA]</scope>
</reference>
<dbReference type="InterPro" id="IPR027417">
    <property type="entry name" value="P-loop_NTPase"/>
</dbReference>
<name>A0A1W9NXE9_UNCC3</name>
<evidence type="ECO:0000313" key="4">
    <source>
        <dbReference type="Proteomes" id="UP000192520"/>
    </source>
</evidence>
<organism evidence="3 4">
    <name type="scientific">candidate division CPR3 bacterium 4484_211</name>
    <dbReference type="NCBI Taxonomy" id="1968527"/>
    <lineage>
        <taxon>Bacteria</taxon>
        <taxon>Bacteria division CPR3</taxon>
    </lineage>
</organism>
<dbReference type="Gene3D" id="3.40.50.300">
    <property type="entry name" value="P-loop containing nucleotide triphosphate hydrolases"/>
    <property type="match status" value="1"/>
</dbReference>
<comment type="caution">
    <text evidence="3">The sequence shown here is derived from an EMBL/GenBank/DDBJ whole genome shotgun (WGS) entry which is preliminary data.</text>
</comment>
<dbReference type="Pfam" id="PF13635">
    <property type="entry name" value="DUF4143"/>
    <property type="match status" value="1"/>
</dbReference>
<dbReference type="InterPro" id="IPR041682">
    <property type="entry name" value="AAA_14"/>
</dbReference>
<dbReference type="PANTHER" id="PTHR33295:SF8">
    <property type="entry name" value="AAA+ ATPASE DOMAIN-CONTAINING PROTEIN"/>
    <property type="match status" value="1"/>
</dbReference>
<dbReference type="InterPro" id="IPR025420">
    <property type="entry name" value="DUF4143"/>
</dbReference>
<feature type="domain" description="DUF4143" evidence="2">
    <location>
        <begin position="234"/>
        <end position="374"/>
    </location>
</feature>